<protein>
    <submittedName>
        <fullName evidence="3">Uncharacterized protein</fullName>
    </submittedName>
</protein>
<dbReference type="OrthoDB" id="270009at2759"/>
<sequence length="100" mass="11137">MPISRFLLSSFENRSGVCLNLLRRLRSSSRVQCRNYTGAPKNNKKSLDTRPLVPEKPLNSHSTSWSTFIVPTGLLAIAGAGIFLHYNDEKRAVLKGAFSM</sequence>
<dbReference type="InParanoid" id="A0A200QB03"/>
<gene>
    <name evidence="3" type="ORF">BVC80_8349g18</name>
</gene>
<reference evidence="3 4" key="1">
    <citation type="journal article" date="2017" name="Mol. Plant">
        <title>The Genome of Medicinal Plant Macleaya cordata Provides New Insights into Benzylisoquinoline Alkaloids Metabolism.</title>
        <authorList>
            <person name="Liu X."/>
            <person name="Liu Y."/>
            <person name="Huang P."/>
            <person name="Ma Y."/>
            <person name="Qing Z."/>
            <person name="Tang Q."/>
            <person name="Cao H."/>
            <person name="Cheng P."/>
            <person name="Zheng Y."/>
            <person name="Yuan Z."/>
            <person name="Zhou Y."/>
            <person name="Liu J."/>
            <person name="Tang Z."/>
            <person name="Zhuo Y."/>
            <person name="Zhang Y."/>
            <person name="Yu L."/>
            <person name="Huang J."/>
            <person name="Yang P."/>
            <person name="Peng Q."/>
            <person name="Zhang J."/>
            <person name="Jiang W."/>
            <person name="Zhang Z."/>
            <person name="Lin K."/>
            <person name="Ro D.K."/>
            <person name="Chen X."/>
            <person name="Xiong X."/>
            <person name="Shang Y."/>
            <person name="Huang S."/>
            <person name="Zeng J."/>
        </authorList>
    </citation>
    <scope>NUCLEOTIDE SEQUENCE [LARGE SCALE GENOMIC DNA]</scope>
    <source>
        <strain evidence="4">cv. BLH2017</strain>
        <tissue evidence="3">Root</tissue>
    </source>
</reference>
<dbReference type="EMBL" id="MVGT01002454">
    <property type="protein sequence ID" value="OVA07635.1"/>
    <property type="molecule type" value="Genomic_DNA"/>
</dbReference>
<name>A0A200QB03_MACCD</name>
<dbReference type="OMA" id="HIVLYCH"/>
<feature type="region of interest" description="Disordered" evidence="1">
    <location>
        <begin position="34"/>
        <end position="63"/>
    </location>
</feature>
<keyword evidence="4" id="KW-1185">Reference proteome</keyword>
<proteinExistence type="predicted"/>
<comment type="caution">
    <text evidence="3">The sequence shown here is derived from an EMBL/GenBank/DDBJ whole genome shotgun (WGS) entry which is preliminary data.</text>
</comment>
<keyword evidence="2" id="KW-0812">Transmembrane</keyword>
<feature type="transmembrane region" description="Helical" evidence="2">
    <location>
        <begin position="65"/>
        <end position="86"/>
    </location>
</feature>
<evidence type="ECO:0000256" key="1">
    <source>
        <dbReference type="SAM" id="MobiDB-lite"/>
    </source>
</evidence>
<evidence type="ECO:0000256" key="2">
    <source>
        <dbReference type="SAM" id="Phobius"/>
    </source>
</evidence>
<evidence type="ECO:0000313" key="4">
    <source>
        <dbReference type="Proteomes" id="UP000195402"/>
    </source>
</evidence>
<keyword evidence="2" id="KW-1133">Transmembrane helix</keyword>
<dbReference type="AlphaFoldDB" id="A0A200QB03"/>
<dbReference type="Proteomes" id="UP000195402">
    <property type="component" value="Unassembled WGS sequence"/>
</dbReference>
<keyword evidence="2" id="KW-0472">Membrane</keyword>
<accession>A0A200QB03</accession>
<dbReference type="STRING" id="56857.A0A200QB03"/>
<evidence type="ECO:0000313" key="3">
    <source>
        <dbReference type="EMBL" id="OVA07635.1"/>
    </source>
</evidence>
<organism evidence="3 4">
    <name type="scientific">Macleaya cordata</name>
    <name type="common">Five-seeded plume-poppy</name>
    <name type="synonym">Bocconia cordata</name>
    <dbReference type="NCBI Taxonomy" id="56857"/>
    <lineage>
        <taxon>Eukaryota</taxon>
        <taxon>Viridiplantae</taxon>
        <taxon>Streptophyta</taxon>
        <taxon>Embryophyta</taxon>
        <taxon>Tracheophyta</taxon>
        <taxon>Spermatophyta</taxon>
        <taxon>Magnoliopsida</taxon>
        <taxon>Ranunculales</taxon>
        <taxon>Papaveraceae</taxon>
        <taxon>Papaveroideae</taxon>
        <taxon>Macleaya</taxon>
    </lineage>
</organism>